<proteinExistence type="inferred from homology"/>
<dbReference type="AlphaFoldDB" id="A0A2S4JND3"/>
<dbReference type="InterPro" id="IPR000055">
    <property type="entry name" value="Restrct_endonuc_typeI_TRD"/>
</dbReference>
<evidence type="ECO:0000313" key="6">
    <source>
        <dbReference type="Proteomes" id="UP000237350"/>
    </source>
</evidence>
<evidence type="ECO:0000313" key="5">
    <source>
        <dbReference type="EMBL" id="POR00983.1"/>
    </source>
</evidence>
<comment type="similarity">
    <text evidence="1">Belongs to the type-I restriction system S methylase family.</text>
</comment>
<dbReference type="PANTHER" id="PTHR30408:SF12">
    <property type="entry name" value="TYPE I RESTRICTION ENZYME MJAVIII SPECIFICITY SUBUNIT"/>
    <property type="match status" value="1"/>
</dbReference>
<evidence type="ECO:0000256" key="2">
    <source>
        <dbReference type="ARBA" id="ARBA00022747"/>
    </source>
</evidence>
<dbReference type="Proteomes" id="UP000237350">
    <property type="component" value="Unassembled WGS sequence"/>
</dbReference>
<dbReference type="EMBL" id="LPWH01000070">
    <property type="protein sequence ID" value="POR00983.1"/>
    <property type="molecule type" value="Genomic_DNA"/>
</dbReference>
<dbReference type="Gene3D" id="3.90.220.20">
    <property type="entry name" value="DNA methylase specificity domains"/>
    <property type="match status" value="2"/>
</dbReference>
<dbReference type="PANTHER" id="PTHR30408">
    <property type="entry name" value="TYPE-1 RESTRICTION ENZYME ECOKI SPECIFICITY PROTEIN"/>
    <property type="match status" value="1"/>
</dbReference>
<evidence type="ECO:0000256" key="1">
    <source>
        <dbReference type="ARBA" id="ARBA00010923"/>
    </source>
</evidence>
<dbReference type="InterPro" id="IPR052021">
    <property type="entry name" value="Type-I_RS_S_subunit"/>
</dbReference>
<evidence type="ECO:0000256" key="3">
    <source>
        <dbReference type="ARBA" id="ARBA00023125"/>
    </source>
</evidence>
<keyword evidence="3" id="KW-0238">DNA-binding</keyword>
<dbReference type="CDD" id="cd17524">
    <property type="entry name" value="RMtype1_S_EcoUTORF5051P-TRD2-CR2_like"/>
    <property type="match status" value="1"/>
</dbReference>
<dbReference type="InterPro" id="IPR044946">
    <property type="entry name" value="Restrct_endonuc_typeI_TRD_sf"/>
</dbReference>
<comment type="caution">
    <text evidence="5">The sequence shown here is derived from an EMBL/GenBank/DDBJ whole genome shotgun (WGS) entry which is preliminary data.</text>
</comment>
<sequence>MKNLQDGKVDFNDLPFVSVSNEEKESLLLHDGDILLNRTNSYDLVGKIGFVDKAVEAVFASYLVRLQVDRAKSDPKFVALWLTSFWADQMIKKIATRAVSQANVNPTEFKKFCLVPVLPQPEQKAIADLLSTWDEAIDKTEQLIMKKQKFYEAQLSKRLSSDVSERIKLKKFLKEVSKRNRDLSITQVLSVTNSKGFVRPEDQFDRQVASDNLSNYKIVSKGEYAYNPSRINVGSIARLDGWDVGVLSPMYTVFEIKKPSELHTDLFLHWLNSHEAKQRIKLSAQGSVRETVSFDDFCAIGFPKIDFNEQKSLAEFFSLISAEIDTLKALSDKYNTQKRGLMQKMLTGEWRVKPEIVNQYMEA</sequence>
<dbReference type="GO" id="GO:0009307">
    <property type="term" value="P:DNA restriction-modification system"/>
    <property type="evidence" value="ECO:0007669"/>
    <property type="project" value="UniProtKB-KW"/>
</dbReference>
<name>A0A2S4JND3_9SPIO</name>
<gene>
    <name evidence="5" type="ORF">AU468_08920</name>
</gene>
<keyword evidence="6" id="KW-1185">Reference proteome</keyword>
<accession>A0A2S4JND3</accession>
<protein>
    <recommendedName>
        <fullName evidence="4">Type I restriction modification DNA specificity domain-containing protein</fullName>
    </recommendedName>
</protein>
<dbReference type="GO" id="GO:0003677">
    <property type="term" value="F:DNA binding"/>
    <property type="evidence" value="ECO:0007669"/>
    <property type="project" value="UniProtKB-KW"/>
</dbReference>
<organism evidence="5 6">
    <name type="scientific">Alkalispirochaeta sphaeroplastigenens</name>
    <dbReference type="NCBI Taxonomy" id="1187066"/>
    <lineage>
        <taxon>Bacteria</taxon>
        <taxon>Pseudomonadati</taxon>
        <taxon>Spirochaetota</taxon>
        <taxon>Spirochaetia</taxon>
        <taxon>Spirochaetales</taxon>
        <taxon>Spirochaetaceae</taxon>
        <taxon>Alkalispirochaeta</taxon>
    </lineage>
</organism>
<dbReference type="Pfam" id="PF01420">
    <property type="entry name" value="Methylase_S"/>
    <property type="match status" value="1"/>
</dbReference>
<reference evidence="6" key="1">
    <citation type="submission" date="2015-12" db="EMBL/GenBank/DDBJ databases">
        <authorList>
            <person name="Lodha T.D."/>
            <person name="Chintalapati S."/>
            <person name="Chintalapati V.R."/>
            <person name="Sravanthi T."/>
        </authorList>
    </citation>
    <scope>NUCLEOTIDE SEQUENCE [LARGE SCALE GENOMIC DNA]</scope>
    <source>
        <strain evidence="6">JC133</strain>
    </source>
</reference>
<dbReference type="SUPFAM" id="SSF116734">
    <property type="entry name" value="DNA methylase specificity domain"/>
    <property type="match status" value="2"/>
</dbReference>
<evidence type="ECO:0000259" key="4">
    <source>
        <dbReference type="Pfam" id="PF01420"/>
    </source>
</evidence>
<feature type="domain" description="Type I restriction modification DNA specificity" evidence="4">
    <location>
        <begin position="23"/>
        <end position="143"/>
    </location>
</feature>
<keyword evidence="2" id="KW-0680">Restriction system</keyword>